<gene>
    <name evidence="2" type="ORF">CHS0354_009463</name>
</gene>
<feature type="chain" id="PRO_5041929577" evidence="1">
    <location>
        <begin position="21"/>
        <end position="84"/>
    </location>
</feature>
<proteinExistence type="predicted"/>
<keyword evidence="3" id="KW-1185">Reference proteome</keyword>
<dbReference type="Proteomes" id="UP001195483">
    <property type="component" value="Unassembled WGS sequence"/>
</dbReference>
<protein>
    <submittedName>
        <fullName evidence="2">Uncharacterized protein</fullName>
    </submittedName>
</protein>
<reference evidence="2" key="2">
    <citation type="journal article" date="2021" name="Genome Biol. Evol.">
        <title>Developing a high-quality reference genome for a parasitic bivalve with doubly uniparental inheritance (Bivalvia: Unionida).</title>
        <authorList>
            <person name="Smith C.H."/>
        </authorList>
    </citation>
    <scope>NUCLEOTIDE SEQUENCE</scope>
    <source>
        <strain evidence="2">CHS0354</strain>
        <tissue evidence="2">Mantle</tissue>
    </source>
</reference>
<accession>A0AAE0WE10</accession>
<comment type="caution">
    <text evidence="2">The sequence shown here is derived from an EMBL/GenBank/DDBJ whole genome shotgun (WGS) entry which is preliminary data.</text>
</comment>
<reference evidence="2" key="1">
    <citation type="journal article" date="2021" name="Genome Biol. Evol.">
        <title>A High-Quality Reference Genome for a Parasitic Bivalve with Doubly Uniparental Inheritance (Bivalvia: Unionida).</title>
        <authorList>
            <person name="Smith C.H."/>
        </authorList>
    </citation>
    <scope>NUCLEOTIDE SEQUENCE</scope>
    <source>
        <strain evidence="2">CHS0354</strain>
    </source>
</reference>
<feature type="signal peptide" evidence="1">
    <location>
        <begin position="1"/>
        <end position="20"/>
    </location>
</feature>
<organism evidence="2 3">
    <name type="scientific">Potamilus streckersoni</name>
    <dbReference type="NCBI Taxonomy" id="2493646"/>
    <lineage>
        <taxon>Eukaryota</taxon>
        <taxon>Metazoa</taxon>
        <taxon>Spiralia</taxon>
        <taxon>Lophotrochozoa</taxon>
        <taxon>Mollusca</taxon>
        <taxon>Bivalvia</taxon>
        <taxon>Autobranchia</taxon>
        <taxon>Heteroconchia</taxon>
        <taxon>Palaeoheterodonta</taxon>
        <taxon>Unionida</taxon>
        <taxon>Unionoidea</taxon>
        <taxon>Unionidae</taxon>
        <taxon>Ambleminae</taxon>
        <taxon>Lampsilini</taxon>
        <taxon>Potamilus</taxon>
    </lineage>
</organism>
<reference evidence="2" key="3">
    <citation type="submission" date="2023-05" db="EMBL/GenBank/DDBJ databases">
        <authorList>
            <person name="Smith C.H."/>
        </authorList>
    </citation>
    <scope>NUCLEOTIDE SEQUENCE</scope>
    <source>
        <strain evidence="2">CHS0354</strain>
        <tissue evidence="2">Mantle</tissue>
    </source>
</reference>
<dbReference type="EMBL" id="JAEAOA010000610">
    <property type="protein sequence ID" value="KAK3611206.1"/>
    <property type="molecule type" value="Genomic_DNA"/>
</dbReference>
<name>A0AAE0WE10_9BIVA</name>
<evidence type="ECO:0000313" key="3">
    <source>
        <dbReference type="Proteomes" id="UP001195483"/>
    </source>
</evidence>
<dbReference type="AlphaFoldDB" id="A0AAE0WE10"/>
<keyword evidence="1" id="KW-0732">Signal</keyword>
<evidence type="ECO:0000256" key="1">
    <source>
        <dbReference type="SAM" id="SignalP"/>
    </source>
</evidence>
<evidence type="ECO:0000313" key="2">
    <source>
        <dbReference type="EMBL" id="KAK3611206.1"/>
    </source>
</evidence>
<sequence length="84" mass="9142">MTSTVTFLLAVSVLICAVHGTYYYDPAFAANVLTAVKLALTNIAQPTEGSLTPVLQFNHLQTCGIVRYDKMECEAEFVDVQNGL</sequence>